<dbReference type="AlphaFoldDB" id="A0A224Y5K2"/>
<sequence length="115" mass="12267">MPVKVSLMVLLAQAAAAIVCPPHICENTECPPVKTCHGRLSTEGSFCGCCEVCIHELGFGEPCTYSPLLGVPSASQCARGLICDPRVNVCIPALWYIAHQHNGRSTKTASHVFSE</sequence>
<reference evidence="2" key="1">
    <citation type="journal article" date="2017" name="Parasit. Vectors">
        <title>Sialotranscriptomics of Rhipicephalus zambeziensis reveals intricate expression profiles of secretory proteins and suggests tight temporal transcriptional regulation during blood-feeding.</title>
        <authorList>
            <person name="de Castro M.H."/>
            <person name="de Klerk D."/>
            <person name="Pienaar R."/>
            <person name="Rees D.J.G."/>
            <person name="Mans B.J."/>
        </authorList>
    </citation>
    <scope>NUCLEOTIDE SEQUENCE</scope>
    <source>
        <tissue evidence="2">Salivary glands</tissue>
    </source>
</reference>
<evidence type="ECO:0000313" key="2">
    <source>
        <dbReference type="EMBL" id="MAA11985.1"/>
    </source>
</evidence>
<organism evidence="2">
    <name type="scientific">Rhipicephalus zambeziensis</name>
    <dbReference type="NCBI Taxonomy" id="60191"/>
    <lineage>
        <taxon>Eukaryota</taxon>
        <taxon>Metazoa</taxon>
        <taxon>Ecdysozoa</taxon>
        <taxon>Arthropoda</taxon>
        <taxon>Chelicerata</taxon>
        <taxon>Arachnida</taxon>
        <taxon>Acari</taxon>
        <taxon>Parasitiformes</taxon>
        <taxon>Ixodida</taxon>
        <taxon>Ixodoidea</taxon>
        <taxon>Ixodidae</taxon>
        <taxon>Rhipicephalinae</taxon>
        <taxon>Rhipicephalus</taxon>
        <taxon>Rhipicephalus</taxon>
    </lineage>
</organism>
<protein>
    <submittedName>
        <fullName evidence="2">Cystine knot toxin</fullName>
    </submittedName>
</protein>
<keyword evidence="1" id="KW-0732">Signal</keyword>
<evidence type="ECO:0000256" key="1">
    <source>
        <dbReference type="SAM" id="SignalP"/>
    </source>
</evidence>
<feature type="signal peptide" evidence="1">
    <location>
        <begin position="1"/>
        <end position="17"/>
    </location>
</feature>
<proteinExistence type="predicted"/>
<dbReference type="Gene3D" id="4.10.40.20">
    <property type="match status" value="1"/>
</dbReference>
<accession>A0A224Y5K2</accession>
<feature type="chain" id="PRO_5012827237" evidence="1">
    <location>
        <begin position="18"/>
        <end position="115"/>
    </location>
</feature>
<dbReference type="EMBL" id="GFPF01000839">
    <property type="protein sequence ID" value="MAA11985.1"/>
    <property type="molecule type" value="Transcribed_RNA"/>
</dbReference>
<dbReference type="SUPFAM" id="SSF57184">
    <property type="entry name" value="Growth factor receptor domain"/>
    <property type="match status" value="1"/>
</dbReference>
<name>A0A224Y5K2_9ACAR</name>
<dbReference type="InterPro" id="IPR009030">
    <property type="entry name" value="Growth_fac_rcpt_cys_sf"/>
</dbReference>